<keyword evidence="4" id="KW-0564">Palmitate</keyword>
<keyword evidence="2" id="KW-0732">Signal</keyword>
<dbReference type="NCBIfam" id="NF047847">
    <property type="entry name" value="SS_mature_LptM"/>
    <property type="match status" value="1"/>
</dbReference>
<dbReference type="AlphaFoldDB" id="A0A9Q4IIX6"/>
<dbReference type="EMBL" id="JANRML010000016">
    <property type="protein sequence ID" value="MCZ2221705.1"/>
    <property type="molecule type" value="Genomic_DNA"/>
</dbReference>
<evidence type="ECO:0000256" key="1">
    <source>
        <dbReference type="ARBA" id="ARBA00004459"/>
    </source>
</evidence>
<keyword evidence="9" id="KW-1185">Reference proteome</keyword>
<dbReference type="PROSITE" id="PS51257">
    <property type="entry name" value="PROKAR_LIPOPROTEIN"/>
    <property type="match status" value="1"/>
</dbReference>
<evidence type="ECO:0000256" key="4">
    <source>
        <dbReference type="ARBA" id="ARBA00023139"/>
    </source>
</evidence>
<feature type="region of interest" description="Disordered" evidence="7">
    <location>
        <begin position="93"/>
        <end position="114"/>
    </location>
</feature>
<evidence type="ECO:0000256" key="2">
    <source>
        <dbReference type="ARBA" id="ARBA00022729"/>
    </source>
</evidence>
<dbReference type="RefSeq" id="WP_269028360.1">
    <property type="nucleotide sequence ID" value="NZ_BAABDP010000010.1"/>
</dbReference>
<evidence type="ECO:0000256" key="7">
    <source>
        <dbReference type="SAM" id="MobiDB-lite"/>
    </source>
</evidence>
<accession>A0A9Q4IIX6</accession>
<keyword evidence="5" id="KW-0998">Cell outer membrane</keyword>
<comment type="caution">
    <text evidence="8">The sequence shown here is derived from an EMBL/GenBank/DDBJ whole genome shotgun (WGS) entry which is preliminary data.</text>
</comment>
<name>A0A9Q4IIX6_9CORY</name>
<evidence type="ECO:0000256" key="3">
    <source>
        <dbReference type="ARBA" id="ARBA00023136"/>
    </source>
</evidence>
<dbReference type="Proteomes" id="UP001071110">
    <property type="component" value="Unassembled WGS sequence"/>
</dbReference>
<reference evidence="8" key="1">
    <citation type="submission" date="2022-08" db="EMBL/GenBank/DDBJ databases">
        <title>Corynebacterium sp. nov., isolated from clinical breast specimens.</title>
        <authorList>
            <person name="Zhang T."/>
        </authorList>
    </citation>
    <scope>NUCLEOTIDE SEQUENCE</scope>
    <source>
        <strain evidence="8">CCUG 57942</strain>
    </source>
</reference>
<evidence type="ECO:0000313" key="9">
    <source>
        <dbReference type="Proteomes" id="UP001071110"/>
    </source>
</evidence>
<proteinExistence type="predicted"/>
<keyword evidence="6 8" id="KW-0449">Lipoprotein</keyword>
<dbReference type="InterPro" id="IPR032831">
    <property type="entry name" value="LptM_cons"/>
</dbReference>
<evidence type="ECO:0000313" key="8">
    <source>
        <dbReference type="EMBL" id="MCZ2221705.1"/>
    </source>
</evidence>
<keyword evidence="3" id="KW-0472">Membrane</keyword>
<protein>
    <submittedName>
        <fullName evidence="8">Lipoprotein</fullName>
    </submittedName>
</protein>
<gene>
    <name evidence="8" type="ORF">NUW87_10025</name>
</gene>
<organism evidence="8 9">
    <name type="scientific">Corynebacterium pilbarense</name>
    <dbReference type="NCBI Taxonomy" id="1288393"/>
    <lineage>
        <taxon>Bacteria</taxon>
        <taxon>Bacillati</taxon>
        <taxon>Actinomycetota</taxon>
        <taxon>Actinomycetes</taxon>
        <taxon>Mycobacteriales</taxon>
        <taxon>Corynebacteriaceae</taxon>
        <taxon>Corynebacterium</taxon>
    </lineage>
</organism>
<evidence type="ECO:0000256" key="6">
    <source>
        <dbReference type="ARBA" id="ARBA00023288"/>
    </source>
</evidence>
<evidence type="ECO:0000256" key="5">
    <source>
        <dbReference type="ARBA" id="ARBA00023237"/>
    </source>
</evidence>
<comment type="subcellular location">
    <subcellularLocation>
        <location evidence="1">Cell outer membrane</location>
        <topology evidence="1">Lipid-anchor</topology>
    </subcellularLocation>
</comment>
<sequence>MMKKTIALAGTVLASGALLTGCGQKGDFDGEWTGEITSTQEGKGGGHATITIDGEDCDWQMTETDGETNEANCLRDDKEFKLEDPLTHQDLEYDAERSGDTLTLSPDNGPAEKVGVMVLTKTGEK</sequence>